<organism evidence="5 6">
    <name type="scientific">Epibacterium ulvae</name>
    <dbReference type="NCBI Taxonomy" id="1156985"/>
    <lineage>
        <taxon>Bacteria</taxon>
        <taxon>Pseudomonadati</taxon>
        <taxon>Pseudomonadota</taxon>
        <taxon>Alphaproteobacteria</taxon>
        <taxon>Rhodobacterales</taxon>
        <taxon>Roseobacteraceae</taxon>
        <taxon>Epibacterium</taxon>
    </lineage>
</organism>
<proteinExistence type="predicted"/>
<sequence>MARTAIWKSIAQSLTRDIADGRYATGAKLPSEAQLSAQFGVNRHTVRRALAELSEQGLLHARRGAGVFVATTPADYPLGKRVRFRQSLRAAGHIPGGEQLAITTRSADPKEAEALQVSAGTLIHICDALSFVDGQPVGLSQSCFDAERFPDLPKIHRDTKSVTATFHALGLNDYTRVWTRITAISASPIQAGHLRLTEGDPLLRSECVNADLSGTPIEYGITYFAGNRIALTVDGEALEA</sequence>
<dbReference type="PANTHER" id="PTHR44846">
    <property type="entry name" value="MANNOSYL-D-GLYCERATE TRANSPORT/METABOLISM SYSTEM REPRESSOR MNGR-RELATED"/>
    <property type="match status" value="1"/>
</dbReference>
<dbReference type="InterPro" id="IPR011663">
    <property type="entry name" value="UTRA"/>
</dbReference>
<dbReference type="SMART" id="SM00866">
    <property type="entry name" value="UTRA"/>
    <property type="match status" value="1"/>
</dbReference>
<dbReference type="Proteomes" id="UP000198767">
    <property type="component" value="Unassembled WGS sequence"/>
</dbReference>
<dbReference type="GO" id="GO:0003677">
    <property type="term" value="F:DNA binding"/>
    <property type="evidence" value="ECO:0007669"/>
    <property type="project" value="UniProtKB-KW"/>
</dbReference>
<gene>
    <name evidence="5" type="ORF">SAMN04488118_101274</name>
</gene>
<dbReference type="InterPro" id="IPR036388">
    <property type="entry name" value="WH-like_DNA-bd_sf"/>
</dbReference>
<dbReference type="InterPro" id="IPR012702">
    <property type="entry name" value="CP_lyase_PhnF"/>
</dbReference>
<keyword evidence="2" id="KW-0238">DNA-binding</keyword>
<evidence type="ECO:0000313" key="5">
    <source>
        <dbReference type="EMBL" id="SCZ50379.1"/>
    </source>
</evidence>
<dbReference type="Pfam" id="PF00392">
    <property type="entry name" value="GntR"/>
    <property type="match status" value="1"/>
</dbReference>
<accession>A0A1G5PMT0</accession>
<dbReference type="CDD" id="cd07377">
    <property type="entry name" value="WHTH_GntR"/>
    <property type="match status" value="1"/>
</dbReference>
<dbReference type="PANTHER" id="PTHR44846:SF1">
    <property type="entry name" value="MANNOSYL-D-GLYCERATE TRANSPORT_METABOLISM SYSTEM REPRESSOR MNGR-RELATED"/>
    <property type="match status" value="1"/>
</dbReference>
<evidence type="ECO:0000256" key="1">
    <source>
        <dbReference type="ARBA" id="ARBA00023015"/>
    </source>
</evidence>
<dbReference type="RefSeq" id="WP_090215051.1">
    <property type="nucleotide sequence ID" value="NZ_CANMPF010000002.1"/>
</dbReference>
<name>A0A1G5PMT0_9RHOB</name>
<dbReference type="SMART" id="SM00345">
    <property type="entry name" value="HTH_GNTR"/>
    <property type="match status" value="1"/>
</dbReference>
<dbReference type="OrthoDB" id="9800645at2"/>
<dbReference type="InterPro" id="IPR000524">
    <property type="entry name" value="Tscrpt_reg_HTH_GntR"/>
</dbReference>
<feature type="domain" description="HTH gntR-type" evidence="4">
    <location>
        <begin position="4"/>
        <end position="72"/>
    </location>
</feature>
<dbReference type="InterPro" id="IPR050679">
    <property type="entry name" value="Bact_HTH_transcr_reg"/>
</dbReference>
<keyword evidence="6" id="KW-1185">Reference proteome</keyword>
<dbReference type="PROSITE" id="PS50949">
    <property type="entry name" value="HTH_GNTR"/>
    <property type="match status" value="1"/>
</dbReference>
<dbReference type="GO" id="GO:0045892">
    <property type="term" value="P:negative regulation of DNA-templated transcription"/>
    <property type="evidence" value="ECO:0007669"/>
    <property type="project" value="TreeGrafter"/>
</dbReference>
<keyword evidence="3" id="KW-0804">Transcription</keyword>
<dbReference type="STRING" id="1156985.SAMN04488118_101274"/>
<evidence type="ECO:0000256" key="2">
    <source>
        <dbReference type="ARBA" id="ARBA00023125"/>
    </source>
</evidence>
<dbReference type="EMBL" id="FMWG01000001">
    <property type="protein sequence ID" value="SCZ50379.1"/>
    <property type="molecule type" value="Genomic_DNA"/>
</dbReference>
<dbReference type="GO" id="GO:0003700">
    <property type="term" value="F:DNA-binding transcription factor activity"/>
    <property type="evidence" value="ECO:0007669"/>
    <property type="project" value="InterPro"/>
</dbReference>
<dbReference type="NCBIfam" id="TIGR02325">
    <property type="entry name" value="C_P_lyase_phnF"/>
    <property type="match status" value="1"/>
</dbReference>
<keyword evidence="1" id="KW-0805">Transcription regulation</keyword>
<evidence type="ECO:0000313" key="6">
    <source>
        <dbReference type="Proteomes" id="UP000198767"/>
    </source>
</evidence>
<dbReference type="Gene3D" id="1.10.10.10">
    <property type="entry name" value="Winged helix-like DNA-binding domain superfamily/Winged helix DNA-binding domain"/>
    <property type="match status" value="1"/>
</dbReference>
<dbReference type="AlphaFoldDB" id="A0A1G5PMT0"/>
<dbReference type="SUPFAM" id="SSF46785">
    <property type="entry name" value="Winged helix' DNA-binding domain"/>
    <property type="match status" value="1"/>
</dbReference>
<dbReference type="Gene3D" id="3.40.1410.10">
    <property type="entry name" value="Chorismate lyase-like"/>
    <property type="match status" value="1"/>
</dbReference>
<dbReference type="Pfam" id="PF07702">
    <property type="entry name" value="UTRA"/>
    <property type="match status" value="1"/>
</dbReference>
<dbReference type="InterPro" id="IPR036390">
    <property type="entry name" value="WH_DNA-bd_sf"/>
</dbReference>
<evidence type="ECO:0000259" key="4">
    <source>
        <dbReference type="PROSITE" id="PS50949"/>
    </source>
</evidence>
<evidence type="ECO:0000256" key="3">
    <source>
        <dbReference type="ARBA" id="ARBA00023163"/>
    </source>
</evidence>
<protein>
    <submittedName>
        <fullName evidence="5">Transcriptional regulator, GntR family</fullName>
    </submittedName>
</protein>
<reference evidence="5 6" key="1">
    <citation type="submission" date="2016-10" db="EMBL/GenBank/DDBJ databases">
        <authorList>
            <person name="de Groot N.N."/>
        </authorList>
    </citation>
    <scope>NUCLEOTIDE SEQUENCE [LARGE SCALE GENOMIC DNA]</scope>
    <source>
        <strain evidence="5 6">U95</strain>
    </source>
</reference>
<dbReference type="SUPFAM" id="SSF64288">
    <property type="entry name" value="Chorismate lyase-like"/>
    <property type="match status" value="1"/>
</dbReference>
<dbReference type="InterPro" id="IPR028978">
    <property type="entry name" value="Chorismate_lyase_/UTRA_dom_sf"/>
</dbReference>
<dbReference type="PRINTS" id="PR00035">
    <property type="entry name" value="HTHGNTR"/>
</dbReference>